<feature type="domain" description="Polymerase beta nucleotidyltransferase" evidence="1">
    <location>
        <begin position="20"/>
        <end position="109"/>
    </location>
</feature>
<organism evidence="2 3">
    <name type="scientific">Candidatus Magnetaquiglobus chichijimensis</name>
    <dbReference type="NCBI Taxonomy" id="3141448"/>
    <lineage>
        <taxon>Bacteria</taxon>
        <taxon>Pseudomonadati</taxon>
        <taxon>Pseudomonadota</taxon>
        <taxon>Magnetococcia</taxon>
        <taxon>Magnetococcales</taxon>
        <taxon>Candidatus Magnetaquicoccaceae</taxon>
        <taxon>Candidatus Magnetaquiglobus</taxon>
    </lineage>
</organism>
<comment type="caution">
    <text evidence="2">The sequence shown here is derived from an EMBL/GenBank/DDBJ whole genome shotgun (WGS) entry which is preliminary data.</text>
</comment>
<dbReference type="Gene3D" id="3.30.460.10">
    <property type="entry name" value="Beta Polymerase, domain 2"/>
    <property type="match status" value="1"/>
</dbReference>
<accession>A0ABQ0C7E3</accession>
<protein>
    <recommendedName>
        <fullName evidence="1">Polymerase beta nucleotidyltransferase domain-containing protein</fullName>
    </recommendedName>
</protein>
<dbReference type="InterPro" id="IPR043519">
    <property type="entry name" value="NT_sf"/>
</dbReference>
<dbReference type="Proteomes" id="UP001628193">
    <property type="component" value="Unassembled WGS sequence"/>
</dbReference>
<name>A0ABQ0C7E3_9PROT</name>
<dbReference type="Pfam" id="PF18765">
    <property type="entry name" value="Polbeta"/>
    <property type="match status" value="1"/>
</dbReference>
<keyword evidence="3" id="KW-1185">Reference proteome</keyword>
<gene>
    <name evidence="2" type="ORF">SIID45300_01114</name>
</gene>
<reference evidence="2 3" key="1">
    <citation type="submission" date="2024-09" db="EMBL/GenBank/DDBJ databases">
        <title>Draft genome sequence of Candidatus Magnetaquicoccaceae bacterium FCR-1.</title>
        <authorList>
            <person name="Shimoshige H."/>
            <person name="Shimamura S."/>
            <person name="Taoka A."/>
            <person name="Kobayashi H."/>
            <person name="Maekawa T."/>
        </authorList>
    </citation>
    <scope>NUCLEOTIDE SEQUENCE [LARGE SCALE GENOMIC DNA]</scope>
    <source>
        <strain evidence="2 3">FCR-1</strain>
    </source>
</reference>
<sequence length="110" mass="12489">MTIPSIDLNTMTARITASIDPERIILFGSQARDEAHAESDVDLLIITREEYGPHNSRRRAMAKVWRLLADIPVSKDIVLCSISEVQQWRDAKNHVIARALHDGKALYERP</sequence>
<dbReference type="PANTHER" id="PTHR33933:SF3">
    <property type="entry name" value="PROTEIN ADENYLYLTRANSFERASE MJ0604-RELATED"/>
    <property type="match status" value="1"/>
</dbReference>
<evidence type="ECO:0000313" key="2">
    <source>
        <dbReference type="EMBL" id="GAB0056802.1"/>
    </source>
</evidence>
<evidence type="ECO:0000259" key="1">
    <source>
        <dbReference type="Pfam" id="PF18765"/>
    </source>
</evidence>
<dbReference type="InterPro" id="IPR052548">
    <property type="entry name" value="Type_VII_TA_antitoxin"/>
</dbReference>
<proteinExistence type="predicted"/>
<dbReference type="SUPFAM" id="SSF81301">
    <property type="entry name" value="Nucleotidyltransferase"/>
    <property type="match status" value="1"/>
</dbReference>
<dbReference type="PANTHER" id="PTHR33933">
    <property type="entry name" value="NUCLEOTIDYLTRANSFERASE"/>
    <property type="match status" value="1"/>
</dbReference>
<dbReference type="EMBL" id="BAAFGK010000004">
    <property type="protein sequence ID" value="GAB0056802.1"/>
    <property type="molecule type" value="Genomic_DNA"/>
</dbReference>
<dbReference type="RefSeq" id="WP_420904524.1">
    <property type="nucleotide sequence ID" value="NZ_BAAFGK010000004.1"/>
</dbReference>
<dbReference type="InterPro" id="IPR041633">
    <property type="entry name" value="Polbeta"/>
</dbReference>
<evidence type="ECO:0000313" key="3">
    <source>
        <dbReference type="Proteomes" id="UP001628193"/>
    </source>
</evidence>
<dbReference type="CDD" id="cd05403">
    <property type="entry name" value="NT_KNTase_like"/>
    <property type="match status" value="1"/>
</dbReference>